<name>A0A0F9PLI3_9ZZZZ</name>
<feature type="non-terminal residue" evidence="1">
    <location>
        <position position="307"/>
    </location>
</feature>
<comment type="caution">
    <text evidence="1">The sequence shown here is derived from an EMBL/GenBank/DDBJ whole genome shotgun (WGS) entry which is preliminary data.</text>
</comment>
<gene>
    <name evidence="1" type="ORF">LCGC14_1201400</name>
</gene>
<accession>A0A0F9PLI3</accession>
<evidence type="ECO:0000313" key="1">
    <source>
        <dbReference type="EMBL" id="KKM94122.1"/>
    </source>
</evidence>
<dbReference type="InterPro" id="IPR027417">
    <property type="entry name" value="P-loop_NTPase"/>
</dbReference>
<protein>
    <submittedName>
        <fullName evidence="1">Uncharacterized protein</fullName>
    </submittedName>
</protein>
<sequence length="307" mass="35459">MPGECVVTLSIPDLLSDDQLFCERLIIIEDRNKHDIPFVFNPAQEIIYSNRTGRDLRVKAGQLGSTTFDLALQFKEVITEPNTTAVVVAHEEFLTQRLLQRVNHMYDRLPLPNHIKPKMSHNSSYEMYFPSPLRSTFYIGTAGAKVFGRGEPIHSFLASEFAFWPDPLKILVPTEQRVPMNGRMVIESTPNGEGTAKNPNVFFQMVQEALEGRGIWTLMQLPWWLEDEYQLPIGSKFAQPGDRDKITRYTDDEVNLILKVGWDDAEADRRIRWRRRKIASIKQAFWQEFFEDIVSCFLSIAEPFYAP</sequence>
<organism evidence="1">
    <name type="scientific">marine sediment metagenome</name>
    <dbReference type="NCBI Taxonomy" id="412755"/>
    <lineage>
        <taxon>unclassified sequences</taxon>
        <taxon>metagenomes</taxon>
        <taxon>ecological metagenomes</taxon>
    </lineage>
</organism>
<dbReference type="Gene3D" id="3.40.50.300">
    <property type="entry name" value="P-loop containing nucleotide triphosphate hydrolases"/>
    <property type="match status" value="1"/>
</dbReference>
<reference evidence="1" key="1">
    <citation type="journal article" date="2015" name="Nature">
        <title>Complex archaea that bridge the gap between prokaryotes and eukaryotes.</title>
        <authorList>
            <person name="Spang A."/>
            <person name="Saw J.H."/>
            <person name="Jorgensen S.L."/>
            <person name="Zaremba-Niedzwiedzka K."/>
            <person name="Martijn J."/>
            <person name="Lind A.E."/>
            <person name="van Eijk R."/>
            <person name="Schleper C."/>
            <person name="Guy L."/>
            <person name="Ettema T.J."/>
        </authorList>
    </citation>
    <scope>NUCLEOTIDE SEQUENCE</scope>
</reference>
<dbReference type="EMBL" id="LAZR01006177">
    <property type="protein sequence ID" value="KKM94122.1"/>
    <property type="molecule type" value="Genomic_DNA"/>
</dbReference>
<proteinExistence type="predicted"/>
<dbReference type="AlphaFoldDB" id="A0A0F9PLI3"/>